<keyword evidence="1" id="KW-0812">Transmembrane</keyword>
<evidence type="ECO:0000313" key="2">
    <source>
        <dbReference type="EMBL" id="EMM83485.1"/>
    </source>
</evidence>
<reference evidence="2 3" key="1">
    <citation type="submission" date="2013-01" db="EMBL/GenBank/DDBJ databases">
        <authorList>
            <person name="Harkins D.M."/>
            <person name="Durkin A.S."/>
            <person name="Brinkac L.M."/>
            <person name="Haft D.H."/>
            <person name="Selengut J.D."/>
            <person name="Sanka R."/>
            <person name="DePew J."/>
            <person name="Purushe J."/>
            <person name="Hospenthal D.R."/>
            <person name="Murray C.K."/>
            <person name="Pimentel G."/>
            <person name="Wasfy M."/>
            <person name="Parker T."/>
            <person name="Miller R.S."/>
            <person name="Vinetz J.M."/>
            <person name="Sutton G.G."/>
            <person name="Nierman W.C."/>
            <person name="Fouts D.E."/>
        </authorList>
    </citation>
    <scope>NUCLEOTIDE SEQUENCE [LARGE SCALE GENOMIC DNA]</scope>
    <source>
        <strain evidence="2 3">2006001854</strain>
    </source>
</reference>
<protein>
    <submittedName>
        <fullName evidence="2">Uncharacterized protein</fullName>
    </submittedName>
</protein>
<accession>M6GFD9</accession>
<comment type="caution">
    <text evidence="2">The sequence shown here is derived from an EMBL/GenBank/DDBJ whole genome shotgun (WGS) entry which is preliminary data.</text>
</comment>
<dbReference type="EMBL" id="AFLW02000062">
    <property type="protein sequence ID" value="EMM83485.1"/>
    <property type="molecule type" value="Genomic_DNA"/>
</dbReference>
<sequence length="53" mass="6534">MWNFNYFRFFLGSNWENVLGFLEIYNKIIITLVVLGVILFFWRRRQKTARTNS</sequence>
<keyword evidence="1" id="KW-1133">Transmembrane helix</keyword>
<dbReference type="AlphaFoldDB" id="M6GFD9"/>
<evidence type="ECO:0000256" key="1">
    <source>
        <dbReference type="SAM" id="Phobius"/>
    </source>
</evidence>
<evidence type="ECO:0000313" key="3">
    <source>
        <dbReference type="Proteomes" id="UP000012128"/>
    </source>
</evidence>
<dbReference type="Proteomes" id="UP000012128">
    <property type="component" value="Unassembled WGS sequence"/>
</dbReference>
<keyword evidence="1" id="KW-0472">Membrane</keyword>
<feature type="transmembrane region" description="Helical" evidence="1">
    <location>
        <begin position="24"/>
        <end position="42"/>
    </location>
</feature>
<proteinExistence type="predicted"/>
<organism evidence="2 3">
    <name type="scientific">Leptospira interrogans str. 2006001854</name>
    <dbReference type="NCBI Taxonomy" id="1001590"/>
    <lineage>
        <taxon>Bacteria</taxon>
        <taxon>Pseudomonadati</taxon>
        <taxon>Spirochaetota</taxon>
        <taxon>Spirochaetia</taxon>
        <taxon>Leptospirales</taxon>
        <taxon>Leptospiraceae</taxon>
        <taxon>Leptospira</taxon>
    </lineage>
</organism>
<name>M6GFD9_LEPIR</name>
<gene>
    <name evidence="2" type="ORF">LEP1GSC037_4492</name>
</gene>